<comment type="caution">
    <text evidence="1">The sequence shown here is derived from an EMBL/GenBank/DDBJ whole genome shotgun (WGS) entry which is preliminary data.</text>
</comment>
<organism evidence="1 2">
    <name type="scientific">Prevotella multiformis DSM 16608</name>
    <dbReference type="NCBI Taxonomy" id="888743"/>
    <lineage>
        <taxon>Bacteria</taxon>
        <taxon>Pseudomonadati</taxon>
        <taxon>Bacteroidota</taxon>
        <taxon>Bacteroidia</taxon>
        <taxon>Bacteroidales</taxon>
        <taxon>Prevotellaceae</taxon>
        <taxon>Prevotella</taxon>
    </lineage>
</organism>
<dbReference type="HOGENOM" id="CLU_3314702_0_0_10"/>
<dbReference type="AlphaFoldDB" id="F0F3H9"/>
<dbReference type="STRING" id="888743.HMPREF9141_0145"/>
<dbReference type="EMBL" id="AEWX01000001">
    <property type="protein sequence ID" value="EGC21395.1"/>
    <property type="molecule type" value="Genomic_DNA"/>
</dbReference>
<sequence length="39" mass="4147">MSGDKSGKIITALSPLVIAHYRLSPPIIAYSLLSPPIIL</sequence>
<evidence type="ECO:0000313" key="1">
    <source>
        <dbReference type="EMBL" id="EGC21395.1"/>
    </source>
</evidence>
<accession>F0F3H9</accession>
<evidence type="ECO:0000313" key="2">
    <source>
        <dbReference type="Proteomes" id="UP000005697"/>
    </source>
</evidence>
<proteinExistence type="predicted"/>
<reference evidence="1 2" key="1">
    <citation type="submission" date="2011-01" db="EMBL/GenBank/DDBJ databases">
        <authorList>
            <person name="Muzny D."/>
            <person name="Qin X."/>
            <person name="Deng J."/>
            <person name="Jiang H."/>
            <person name="Liu Y."/>
            <person name="Qu J."/>
            <person name="Song X.-Z."/>
            <person name="Zhang L."/>
            <person name="Thornton R."/>
            <person name="Coyle M."/>
            <person name="Francisco L."/>
            <person name="Jackson L."/>
            <person name="Javaid M."/>
            <person name="Korchina V."/>
            <person name="Kovar C."/>
            <person name="Mata R."/>
            <person name="Mathew T."/>
            <person name="Ngo R."/>
            <person name="Nguyen L."/>
            <person name="Nguyen N."/>
            <person name="Okwuonu G."/>
            <person name="Ongeri F."/>
            <person name="Pham C."/>
            <person name="Simmons D."/>
            <person name="Wilczek-Boney K."/>
            <person name="Hale W."/>
            <person name="Jakkamsetti A."/>
            <person name="Pham P."/>
            <person name="Ruth R."/>
            <person name="San Lucas F."/>
            <person name="Warren J."/>
            <person name="Zhang J."/>
            <person name="Zhao Z."/>
            <person name="Zhou C."/>
            <person name="Zhu D."/>
            <person name="Lee S."/>
            <person name="Bess C."/>
            <person name="Blankenburg K."/>
            <person name="Forbes L."/>
            <person name="Fu Q."/>
            <person name="Gubbala S."/>
            <person name="Hirani K."/>
            <person name="Jayaseelan J.C."/>
            <person name="Lara F."/>
            <person name="Munidasa M."/>
            <person name="Palculict T."/>
            <person name="Patil S."/>
            <person name="Pu L.-L."/>
            <person name="Saada N."/>
            <person name="Tang L."/>
            <person name="Weissenberger G."/>
            <person name="Zhu Y."/>
            <person name="Hemphill L."/>
            <person name="Shang Y."/>
            <person name="Youmans B."/>
            <person name="Ayvaz T."/>
            <person name="Ross M."/>
            <person name="Santibanez J."/>
            <person name="Aqrawi P."/>
            <person name="Gross S."/>
            <person name="Joshi V."/>
            <person name="Fowler G."/>
            <person name="Nazareth L."/>
            <person name="Reid J."/>
            <person name="Worley K."/>
            <person name="Petrosino J."/>
            <person name="Highlander S."/>
            <person name="Gibbs R."/>
        </authorList>
    </citation>
    <scope>NUCLEOTIDE SEQUENCE [LARGE SCALE GENOMIC DNA]</scope>
    <source>
        <strain evidence="1 2">DSM 16608</strain>
    </source>
</reference>
<name>F0F3H9_9BACT</name>
<gene>
    <name evidence="1" type="ORF">HMPREF9141_0145</name>
</gene>
<protein>
    <submittedName>
        <fullName evidence="1">Uncharacterized protein</fullName>
    </submittedName>
</protein>
<dbReference type="Proteomes" id="UP000005697">
    <property type="component" value="Unassembled WGS sequence"/>
</dbReference>
<keyword evidence="2" id="KW-1185">Reference proteome</keyword>